<evidence type="ECO:0000313" key="2">
    <source>
        <dbReference type="WBParaSite" id="PS1159_v2.g18186.t1"/>
    </source>
</evidence>
<proteinExistence type="predicted"/>
<reference evidence="2" key="1">
    <citation type="submission" date="2022-11" db="UniProtKB">
        <authorList>
            <consortium name="WormBaseParasite"/>
        </authorList>
    </citation>
    <scope>IDENTIFICATION</scope>
</reference>
<accession>A0AC35FJE1</accession>
<sequence length="203" mass="23909">MEFFGRLQQFYENIKAIHHEQNKWRIITSSQINEVRESIDLRLRQIDIELRPEADNIETELRGIETQFFQLECERIKEKFRLLVAQLEKARRLMTERQIFLGLLQDFRKTIEQTIEISEQARSLPFNSDDTGEKLKKISNDLNDLQDKARTQSDRISDQQRRAEMTVTDFEHSVQKLNEAARAPTTALIGIEPEAVSVRFFLG</sequence>
<name>A0AC35FJE1_9BILA</name>
<evidence type="ECO:0000313" key="1">
    <source>
        <dbReference type="Proteomes" id="UP000887580"/>
    </source>
</evidence>
<organism evidence="1 2">
    <name type="scientific">Panagrolaimus sp. PS1159</name>
    <dbReference type="NCBI Taxonomy" id="55785"/>
    <lineage>
        <taxon>Eukaryota</taxon>
        <taxon>Metazoa</taxon>
        <taxon>Ecdysozoa</taxon>
        <taxon>Nematoda</taxon>
        <taxon>Chromadorea</taxon>
        <taxon>Rhabditida</taxon>
        <taxon>Tylenchina</taxon>
        <taxon>Panagrolaimomorpha</taxon>
        <taxon>Panagrolaimoidea</taxon>
        <taxon>Panagrolaimidae</taxon>
        <taxon>Panagrolaimus</taxon>
    </lineage>
</organism>
<dbReference type="WBParaSite" id="PS1159_v2.g18186.t1">
    <property type="protein sequence ID" value="PS1159_v2.g18186.t1"/>
    <property type="gene ID" value="PS1159_v2.g18186"/>
</dbReference>
<protein>
    <submittedName>
        <fullName evidence="2">Uncharacterized protein</fullName>
    </submittedName>
</protein>
<dbReference type="Proteomes" id="UP000887580">
    <property type="component" value="Unplaced"/>
</dbReference>